<evidence type="ECO:0000313" key="3">
    <source>
        <dbReference type="Proteomes" id="UP001212170"/>
    </source>
</evidence>
<reference evidence="2 3" key="1">
    <citation type="journal article" date="2023" name="Chemosphere">
        <title>Whole genome analysis of Flavobacterium aziz-sancarii sp. nov., isolated from Ardley Island (Antarctica), revealed a rich resistome and bioremediation potential.</title>
        <authorList>
            <person name="Otur C."/>
            <person name="Okay S."/>
            <person name="Kurt-Kizildogan A."/>
        </authorList>
    </citation>
    <scope>NUCLEOTIDE SEQUENCE [LARGE SCALE GENOMIC DNA]</scope>
    <source>
        <strain evidence="2 3">AC</strain>
    </source>
</reference>
<dbReference type="Proteomes" id="UP001212170">
    <property type="component" value="Unassembled WGS sequence"/>
</dbReference>
<dbReference type="RefSeq" id="WP_271336717.1">
    <property type="nucleotide sequence ID" value="NZ_JAMZNK010000025.1"/>
</dbReference>
<feature type="signal peptide" evidence="1">
    <location>
        <begin position="1"/>
        <end position="25"/>
    </location>
</feature>
<evidence type="ECO:0000256" key="1">
    <source>
        <dbReference type="SAM" id="SignalP"/>
    </source>
</evidence>
<evidence type="ECO:0000313" key="2">
    <source>
        <dbReference type="EMBL" id="MDA6070907.1"/>
    </source>
</evidence>
<gene>
    <name evidence="2" type="ORF">NJT12_14920</name>
</gene>
<comment type="caution">
    <text evidence="2">The sequence shown here is derived from an EMBL/GenBank/DDBJ whole genome shotgun (WGS) entry which is preliminary data.</text>
</comment>
<proteinExistence type="predicted"/>
<keyword evidence="3" id="KW-1185">Reference proteome</keyword>
<keyword evidence="1" id="KW-0732">Signal</keyword>
<protein>
    <submittedName>
        <fullName evidence="2">Uncharacterized protein</fullName>
    </submittedName>
</protein>
<name>A0ABT4WFC7_9FLAO</name>
<sequence length="139" mass="15475">MAQSTKKYFLNIIFLVSPIALSLYAQSSIEKPTVSISTICGMTASNNQKNGTADNSSIISKLENSNQFLARLSNPKDSLPIATGENDRVTSNCEENNSISASYSLLAKDIIENYRYDFSETFIDILFFENIDLARKRTI</sequence>
<accession>A0ABT4WFC7</accession>
<organism evidence="2 3">
    <name type="scientific">Flavobacterium azizsancarii</name>
    <dbReference type="NCBI Taxonomy" id="2961580"/>
    <lineage>
        <taxon>Bacteria</taxon>
        <taxon>Pseudomonadati</taxon>
        <taxon>Bacteroidota</taxon>
        <taxon>Flavobacteriia</taxon>
        <taxon>Flavobacteriales</taxon>
        <taxon>Flavobacteriaceae</taxon>
        <taxon>Flavobacterium</taxon>
    </lineage>
</organism>
<feature type="chain" id="PRO_5046075635" evidence="1">
    <location>
        <begin position="26"/>
        <end position="139"/>
    </location>
</feature>
<dbReference type="EMBL" id="JAMZNK010000025">
    <property type="protein sequence ID" value="MDA6070907.1"/>
    <property type="molecule type" value="Genomic_DNA"/>
</dbReference>